<dbReference type="Proteomes" id="UP001234297">
    <property type="component" value="Chromosome 1"/>
</dbReference>
<comment type="caution">
    <text evidence="1">The sequence shown here is derived from an EMBL/GenBank/DDBJ whole genome shotgun (WGS) entry which is preliminary data.</text>
</comment>
<evidence type="ECO:0000313" key="2">
    <source>
        <dbReference type="Proteomes" id="UP001234297"/>
    </source>
</evidence>
<keyword evidence="2" id="KW-1185">Reference proteome</keyword>
<gene>
    <name evidence="1" type="ORF">MRB53_001847</name>
</gene>
<evidence type="ECO:0000313" key="1">
    <source>
        <dbReference type="EMBL" id="KAJ8648824.1"/>
    </source>
</evidence>
<accession>A0ACC2MUI0</accession>
<organism evidence="1 2">
    <name type="scientific">Persea americana</name>
    <name type="common">Avocado</name>
    <dbReference type="NCBI Taxonomy" id="3435"/>
    <lineage>
        <taxon>Eukaryota</taxon>
        <taxon>Viridiplantae</taxon>
        <taxon>Streptophyta</taxon>
        <taxon>Embryophyta</taxon>
        <taxon>Tracheophyta</taxon>
        <taxon>Spermatophyta</taxon>
        <taxon>Magnoliopsida</taxon>
        <taxon>Magnoliidae</taxon>
        <taxon>Laurales</taxon>
        <taxon>Lauraceae</taxon>
        <taxon>Persea</taxon>
    </lineage>
</organism>
<dbReference type="EMBL" id="CM056809">
    <property type="protein sequence ID" value="KAJ8648824.1"/>
    <property type="molecule type" value="Genomic_DNA"/>
</dbReference>
<protein>
    <submittedName>
        <fullName evidence="1">Uncharacterized protein</fullName>
    </submittedName>
</protein>
<name>A0ACC2MUI0_PERAE</name>
<sequence length="70" mass="7373">MSRLSRFAVITSRHPSPLISRSAAAPKPFAPKRSQSAERSHLGTPHPTTPLPGSKPVNAAAVMLAASKVF</sequence>
<reference evidence="1 2" key="1">
    <citation type="journal article" date="2022" name="Hortic Res">
        <title>A haplotype resolved chromosomal level avocado genome allows analysis of novel avocado genes.</title>
        <authorList>
            <person name="Nath O."/>
            <person name="Fletcher S.J."/>
            <person name="Hayward A."/>
            <person name="Shaw L.M."/>
            <person name="Masouleh A.K."/>
            <person name="Furtado A."/>
            <person name="Henry R.J."/>
            <person name="Mitter N."/>
        </authorList>
    </citation>
    <scope>NUCLEOTIDE SEQUENCE [LARGE SCALE GENOMIC DNA]</scope>
    <source>
        <strain evidence="2">cv. Hass</strain>
    </source>
</reference>
<proteinExistence type="predicted"/>